<dbReference type="Proteomes" id="UP000325081">
    <property type="component" value="Unassembled WGS sequence"/>
</dbReference>
<evidence type="ECO:0000256" key="6">
    <source>
        <dbReference type="ARBA" id="ARBA00022729"/>
    </source>
</evidence>
<dbReference type="SUPFAM" id="SSF53474">
    <property type="entry name" value="alpha/beta-Hydrolases"/>
    <property type="match status" value="1"/>
</dbReference>
<keyword evidence="4 10" id="KW-0121">Carboxypeptidase</keyword>
<feature type="chain" id="PRO_5023080432" description="Carboxypeptidase" evidence="10">
    <location>
        <begin position="28"/>
        <end position="415"/>
    </location>
</feature>
<sequence length="415" mass="47090">MKPTMENIRLIIFSMILLACLTSNSNALKRQSEALFHLNKNKFKTNTHIDRMPFSPIADFPEEGILSQQGSKKKDLIRYLPGQPENVPFNQYGGYVTVDVAAGRSLFYYFVEADSKISSQLPLVLWLNGGPGCSSLGYGAMEELGPFRVHSDGKTLYKNEYAWNRAANVLFLETPAGVGFSYSKKKSDVESSGDKETAIDNYVFLVNWLERFPEYKDKDFYLAGESYAGHYVPQLAQTILYHNQKAKKTIINMKGIIIGNAAINDEDDIIGMFEYWQTHALISNETLNQILEYCDFCPNVNISDKCIKILRRVYDLFDEIDVYSIYAPSCLNPNLTKTPKEASVLNFDPCSDNYVYAYLNRPEVQKALHANGTMNIPYDWESCSNVLTNWTNSAYTILPILHELMASGIKVVIYR</sequence>
<proteinExistence type="inferred from homology"/>
<evidence type="ECO:0000256" key="5">
    <source>
        <dbReference type="ARBA" id="ARBA00022670"/>
    </source>
</evidence>
<dbReference type="Pfam" id="PF00450">
    <property type="entry name" value="Peptidase_S10"/>
    <property type="match status" value="1"/>
</dbReference>
<comment type="caution">
    <text evidence="11">The sequence shown here is derived from an EMBL/GenBank/DDBJ whole genome shotgun (WGS) entry which is preliminary data.</text>
</comment>
<evidence type="ECO:0000256" key="9">
    <source>
        <dbReference type="ARBA" id="ARBA00023180"/>
    </source>
</evidence>
<keyword evidence="7 10" id="KW-0378">Hydrolase</keyword>
<dbReference type="EMBL" id="BKCP01008292">
    <property type="protein sequence ID" value="GER48689.1"/>
    <property type="molecule type" value="Genomic_DNA"/>
</dbReference>
<evidence type="ECO:0000313" key="11">
    <source>
        <dbReference type="EMBL" id="GER48689.1"/>
    </source>
</evidence>
<dbReference type="Gene3D" id="6.10.250.940">
    <property type="match status" value="1"/>
</dbReference>
<evidence type="ECO:0000256" key="3">
    <source>
        <dbReference type="ARBA" id="ARBA00022525"/>
    </source>
</evidence>
<dbReference type="PRINTS" id="PR00724">
    <property type="entry name" value="CRBOXYPTASEC"/>
</dbReference>
<dbReference type="OrthoDB" id="443318at2759"/>
<evidence type="ECO:0000256" key="2">
    <source>
        <dbReference type="ARBA" id="ARBA00009431"/>
    </source>
</evidence>
<dbReference type="GO" id="GO:0004185">
    <property type="term" value="F:serine-type carboxypeptidase activity"/>
    <property type="evidence" value="ECO:0007669"/>
    <property type="project" value="UniProtKB-UniRule"/>
</dbReference>
<dbReference type="InterPro" id="IPR001563">
    <property type="entry name" value="Peptidase_S10"/>
</dbReference>
<protein>
    <recommendedName>
        <fullName evidence="10">Carboxypeptidase</fullName>
        <ecNumber evidence="10">3.4.16.-</ecNumber>
    </recommendedName>
</protein>
<keyword evidence="9" id="KW-0325">Glycoprotein</keyword>
<name>A0A5A7QUF5_STRAF</name>
<evidence type="ECO:0000256" key="8">
    <source>
        <dbReference type="ARBA" id="ARBA00023157"/>
    </source>
</evidence>
<accession>A0A5A7QUF5</accession>
<dbReference type="GO" id="GO:0006508">
    <property type="term" value="P:proteolysis"/>
    <property type="evidence" value="ECO:0007669"/>
    <property type="project" value="UniProtKB-KW"/>
</dbReference>
<dbReference type="GO" id="GO:0005773">
    <property type="term" value="C:vacuole"/>
    <property type="evidence" value="ECO:0007669"/>
    <property type="project" value="TreeGrafter"/>
</dbReference>
<organism evidence="11 12">
    <name type="scientific">Striga asiatica</name>
    <name type="common">Asiatic witchweed</name>
    <name type="synonym">Buchnera asiatica</name>
    <dbReference type="NCBI Taxonomy" id="4170"/>
    <lineage>
        <taxon>Eukaryota</taxon>
        <taxon>Viridiplantae</taxon>
        <taxon>Streptophyta</taxon>
        <taxon>Embryophyta</taxon>
        <taxon>Tracheophyta</taxon>
        <taxon>Spermatophyta</taxon>
        <taxon>Magnoliopsida</taxon>
        <taxon>eudicotyledons</taxon>
        <taxon>Gunneridae</taxon>
        <taxon>Pentapetalae</taxon>
        <taxon>asterids</taxon>
        <taxon>lamiids</taxon>
        <taxon>Lamiales</taxon>
        <taxon>Orobanchaceae</taxon>
        <taxon>Buchnereae</taxon>
        <taxon>Striga</taxon>
    </lineage>
</organism>
<dbReference type="EC" id="3.4.16.-" evidence="10"/>
<dbReference type="PANTHER" id="PTHR11802">
    <property type="entry name" value="SERINE PROTEASE FAMILY S10 SERINE CARBOXYPEPTIDASE"/>
    <property type="match status" value="1"/>
</dbReference>
<reference evidence="12" key="1">
    <citation type="journal article" date="2019" name="Curr. Biol.">
        <title>Genome Sequence of Striga asiatica Provides Insight into the Evolution of Plant Parasitism.</title>
        <authorList>
            <person name="Yoshida S."/>
            <person name="Kim S."/>
            <person name="Wafula E.K."/>
            <person name="Tanskanen J."/>
            <person name="Kim Y.M."/>
            <person name="Honaas L."/>
            <person name="Yang Z."/>
            <person name="Spallek T."/>
            <person name="Conn C.E."/>
            <person name="Ichihashi Y."/>
            <person name="Cheong K."/>
            <person name="Cui S."/>
            <person name="Der J.P."/>
            <person name="Gundlach H."/>
            <person name="Jiao Y."/>
            <person name="Hori C."/>
            <person name="Ishida J.K."/>
            <person name="Kasahara H."/>
            <person name="Kiba T."/>
            <person name="Kim M.S."/>
            <person name="Koo N."/>
            <person name="Laohavisit A."/>
            <person name="Lee Y.H."/>
            <person name="Lumba S."/>
            <person name="McCourt P."/>
            <person name="Mortimer J.C."/>
            <person name="Mutuku J.M."/>
            <person name="Nomura T."/>
            <person name="Sasaki-Sekimoto Y."/>
            <person name="Seto Y."/>
            <person name="Wang Y."/>
            <person name="Wakatake T."/>
            <person name="Sakakibara H."/>
            <person name="Demura T."/>
            <person name="Yamaguchi S."/>
            <person name="Yoneyama K."/>
            <person name="Manabe R.I."/>
            <person name="Nelson D.C."/>
            <person name="Schulman A.H."/>
            <person name="Timko M.P."/>
            <person name="dePamphilis C.W."/>
            <person name="Choi D."/>
            <person name="Shirasu K."/>
        </authorList>
    </citation>
    <scope>NUCLEOTIDE SEQUENCE [LARGE SCALE GENOMIC DNA]</scope>
    <source>
        <strain evidence="12">cv. UVA1</strain>
    </source>
</reference>
<dbReference type="PROSITE" id="PS00131">
    <property type="entry name" value="CARBOXYPEPT_SER_SER"/>
    <property type="match status" value="1"/>
</dbReference>
<evidence type="ECO:0000313" key="12">
    <source>
        <dbReference type="Proteomes" id="UP000325081"/>
    </source>
</evidence>
<evidence type="ECO:0000256" key="4">
    <source>
        <dbReference type="ARBA" id="ARBA00022645"/>
    </source>
</evidence>
<keyword evidence="5 10" id="KW-0645">Protease</keyword>
<feature type="signal peptide" evidence="10">
    <location>
        <begin position="1"/>
        <end position="27"/>
    </location>
</feature>
<keyword evidence="3" id="KW-0964">Secreted</keyword>
<keyword evidence="8" id="KW-1015">Disulfide bond</keyword>
<dbReference type="FunFam" id="3.40.50.1820:FF:000030">
    <property type="entry name" value="Carboxypeptidase"/>
    <property type="match status" value="1"/>
</dbReference>
<comment type="similarity">
    <text evidence="2 10">Belongs to the peptidase S10 family.</text>
</comment>
<evidence type="ECO:0000256" key="10">
    <source>
        <dbReference type="RuleBase" id="RU361156"/>
    </source>
</evidence>
<dbReference type="AlphaFoldDB" id="A0A5A7QUF5"/>
<comment type="subcellular location">
    <subcellularLocation>
        <location evidence="1">Secreted</location>
    </subcellularLocation>
</comment>
<dbReference type="InterPro" id="IPR018202">
    <property type="entry name" value="Ser_caboxypep_ser_AS"/>
</dbReference>
<dbReference type="PANTHER" id="PTHR11802:SF132">
    <property type="entry name" value="SERINE CARBOXYPEPTIDASE-LIKE 36-RELATED"/>
    <property type="match status" value="1"/>
</dbReference>
<evidence type="ECO:0000256" key="7">
    <source>
        <dbReference type="ARBA" id="ARBA00022801"/>
    </source>
</evidence>
<dbReference type="Gene3D" id="3.40.50.1820">
    <property type="entry name" value="alpha/beta hydrolase"/>
    <property type="match status" value="1"/>
</dbReference>
<gene>
    <name evidence="11" type="ORF">STAS_25856</name>
</gene>
<keyword evidence="12" id="KW-1185">Reference proteome</keyword>
<dbReference type="PROSITE" id="PS51257">
    <property type="entry name" value="PROKAR_LIPOPROTEIN"/>
    <property type="match status" value="1"/>
</dbReference>
<dbReference type="GO" id="GO:0005576">
    <property type="term" value="C:extracellular region"/>
    <property type="evidence" value="ECO:0007669"/>
    <property type="project" value="UniProtKB-SubCell"/>
</dbReference>
<evidence type="ECO:0000256" key="1">
    <source>
        <dbReference type="ARBA" id="ARBA00004613"/>
    </source>
</evidence>
<dbReference type="InterPro" id="IPR029058">
    <property type="entry name" value="AB_hydrolase_fold"/>
</dbReference>
<keyword evidence="6 10" id="KW-0732">Signal</keyword>